<sequence length="381" mass="43512">MAKEPGFRTVSILDDNHIAEFPRKRLAKFFASPNDRELVVNIPLEIRAKRSSSPVPSCWTTYRWKIPKAHRPPHFLLSPVLQPTKSYARTKILDIMMNRVMSLKSYSSSSPASSSLTLGCDIILKSSDGKLLGAHMKNLEIFNEGFPLEGSITCDLDDTVELTEDAETLRLLLLFSHNSSYPDLSKLDIDVVLALGDAAEKYGNHLAFMACSQTLGHFARRSSEHALKVLRFKASHSDFDEIEETARRTMDIPILDAMHILGRHHNIFRVWLQYQQNWLRRIDHYHAAINNTRIREDHKYANGSPKPCPTLEDFVANIKPVLQSPEFMPPSVDNFSRAVAVYRSIPACKIHCDHCSAYIHWRRCVRESLEELPSWRDFSVS</sequence>
<evidence type="ECO:0008006" key="3">
    <source>
        <dbReference type="Google" id="ProtNLM"/>
    </source>
</evidence>
<dbReference type="Proteomes" id="UP001383192">
    <property type="component" value="Unassembled WGS sequence"/>
</dbReference>
<evidence type="ECO:0000313" key="1">
    <source>
        <dbReference type="EMBL" id="KAK7050029.1"/>
    </source>
</evidence>
<keyword evidence="2" id="KW-1185">Reference proteome</keyword>
<reference evidence="1 2" key="1">
    <citation type="submission" date="2024-01" db="EMBL/GenBank/DDBJ databases">
        <title>A draft genome for a cacao thread blight-causing isolate of Paramarasmius palmivorus.</title>
        <authorList>
            <person name="Baruah I.K."/>
            <person name="Bukari Y."/>
            <person name="Amoako-Attah I."/>
            <person name="Meinhardt L.W."/>
            <person name="Bailey B.A."/>
            <person name="Cohen S.P."/>
        </authorList>
    </citation>
    <scope>NUCLEOTIDE SEQUENCE [LARGE SCALE GENOMIC DNA]</scope>
    <source>
        <strain evidence="1 2">GH-12</strain>
    </source>
</reference>
<evidence type="ECO:0000313" key="2">
    <source>
        <dbReference type="Proteomes" id="UP001383192"/>
    </source>
</evidence>
<gene>
    <name evidence="1" type="ORF">VNI00_005461</name>
</gene>
<comment type="caution">
    <text evidence="1">The sequence shown here is derived from an EMBL/GenBank/DDBJ whole genome shotgun (WGS) entry which is preliminary data.</text>
</comment>
<proteinExistence type="predicted"/>
<dbReference type="EMBL" id="JAYKXP010000015">
    <property type="protein sequence ID" value="KAK7050029.1"/>
    <property type="molecule type" value="Genomic_DNA"/>
</dbReference>
<protein>
    <recommendedName>
        <fullName evidence="3">BTB domain-containing protein</fullName>
    </recommendedName>
</protein>
<organism evidence="1 2">
    <name type="scientific">Paramarasmius palmivorus</name>
    <dbReference type="NCBI Taxonomy" id="297713"/>
    <lineage>
        <taxon>Eukaryota</taxon>
        <taxon>Fungi</taxon>
        <taxon>Dikarya</taxon>
        <taxon>Basidiomycota</taxon>
        <taxon>Agaricomycotina</taxon>
        <taxon>Agaricomycetes</taxon>
        <taxon>Agaricomycetidae</taxon>
        <taxon>Agaricales</taxon>
        <taxon>Marasmiineae</taxon>
        <taxon>Marasmiaceae</taxon>
        <taxon>Paramarasmius</taxon>
    </lineage>
</organism>
<name>A0AAW0DHT3_9AGAR</name>
<dbReference type="AlphaFoldDB" id="A0AAW0DHT3"/>
<accession>A0AAW0DHT3</accession>